<sequence>IASVPVITCLLMCLVTVTTPFWHMFYVLKQQTNKSERSKVLIRQSLMRLCTQLNVPLFFLVIPCLIYFIQFEIRCFPFRVPLLAMFIVPLHPIIHNLVLLFIMP</sequence>
<dbReference type="PANTHER" id="PTHR22941:SF26">
    <property type="entry name" value="SERPENTINE RECEPTOR, CLASS H"/>
    <property type="match status" value="1"/>
</dbReference>
<dbReference type="InterPro" id="IPR019422">
    <property type="entry name" value="7TM_GPCR_serpentine_rcpt_Srh"/>
</dbReference>
<feature type="transmembrane region" description="Helical" evidence="1">
    <location>
        <begin position="49"/>
        <end position="70"/>
    </location>
</feature>
<evidence type="ECO:0000256" key="1">
    <source>
        <dbReference type="SAM" id="Phobius"/>
    </source>
</evidence>
<comment type="caution">
    <text evidence="2">The sequence shown here is derived from an EMBL/GenBank/DDBJ whole genome shotgun (WGS) entry which is preliminary data.</text>
</comment>
<dbReference type="AlphaFoldDB" id="A0AAN5CSK4"/>
<accession>A0AAN5CSK4</accession>
<feature type="transmembrane region" description="Helical" evidence="1">
    <location>
        <begin position="82"/>
        <end position="102"/>
    </location>
</feature>
<dbReference type="InterPro" id="IPR053220">
    <property type="entry name" value="Nematode_rcpt-like_serp_H"/>
</dbReference>
<keyword evidence="1" id="KW-0812">Transmembrane</keyword>
<reference evidence="3" key="1">
    <citation type="submission" date="2022-10" db="EMBL/GenBank/DDBJ databases">
        <title>Genome assembly of Pristionchus species.</title>
        <authorList>
            <person name="Yoshida K."/>
            <person name="Sommer R.J."/>
        </authorList>
    </citation>
    <scope>NUCLEOTIDE SEQUENCE [LARGE SCALE GENOMIC DNA]</scope>
    <source>
        <strain evidence="3">RS5460</strain>
    </source>
</reference>
<feature type="transmembrane region" description="Helical" evidence="1">
    <location>
        <begin position="6"/>
        <end position="28"/>
    </location>
</feature>
<keyword evidence="1" id="KW-1133">Transmembrane helix</keyword>
<dbReference type="Pfam" id="PF10318">
    <property type="entry name" value="7TM_GPCR_Srh"/>
    <property type="match status" value="1"/>
</dbReference>
<keyword evidence="3" id="KW-1185">Reference proteome</keyword>
<dbReference type="PANTHER" id="PTHR22941">
    <property type="entry name" value="SERPENTINE RECEPTOR"/>
    <property type="match status" value="1"/>
</dbReference>
<evidence type="ECO:0000313" key="2">
    <source>
        <dbReference type="EMBL" id="GMR49886.1"/>
    </source>
</evidence>
<organism evidence="2 3">
    <name type="scientific">Pristionchus mayeri</name>
    <dbReference type="NCBI Taxonomy" id="1317129"/>
    <lineage>
        <taxon>Eukaryota</taxon>
        <taxon>Metazoa</taxon>
        <taxon>Ecdysozoa</taxon>
        <taxon>Nematoda</taxon>
        <taxon>Chromadorea</taxon>
        <taxon>Rhabditida</taxon>
        <taxon>Rhabditina</taxon>
        <taxon>Diplogasteromorpha</taxon>
        <taxon>Diplogasteroidea</taxon>
        <taxon>Neodiplogasteridae</taxon>
        <taxon>Pristionchus</taxon>
    </lineage>
</organism>
<feature type="non-terminal residue" evidence="2">
    <location>
        <position position="104"/>
    </location>
</feature>
<dbReference type="EMBL" id="BTRK01000004">
    <property type="protein sequence ID" value="GMR49886.1"/>
    <property type="molecule type" value="Genomic_DNA"/>
</dbReference>
<feature type="non-terminal residue" evidence="2">
    <location>
        <position position="1"/>
    </location>
</feature>
<proteinExistence type="predicted"/>
<protein>
    <recommendedName>
        <fullName evidence="4">G protein-coupled receptor</fullName>
    </recommendedName>
</protein>
<dbReference type="Proteomes" id="UP001328107">
    <property type="component" value="Unassembled WGS sequence"/>
</dbReference>
<name>A0AAN5CSK4_9BILA</name>
<evidence type="ECO:0000313" key="3">
    <source>
        <dbReference type="Proteomes" id="UP001328107"/>
    </source>
</evidence>
<keyword evidence="1" id="KW-0472">Membrane</keyword>
<evidence type="ECO:0008006" key="4">
    <source>
        <dbReference type="Google" id="ProtNLM"/>
    </source>
</evidence>
<gene>
    <name evidence="2" type="ORF">PMAYCL1PPCAC_20081</name>
</gene>